<comment type="similarity">
    <text evidence="1">Belongs to the PPR family. PCMP-H subfamily.</text>
</comment>
<protein>
    <recommendedName>
        <fullName evidence="2">DYW domain-containing protein</fullName>
    </recommendedName>
</protein>
<reference evidence="3 4" key="1">
    <citation type="journal article" date="2020" name="Mol. Plant">
        <title>The Chromosome-Based Rubber Tree Genome Provides New Insights into Spurge Genome Evolution and Rubber Biosynthesis.</title>
        <authorList>
            <person name="Liu J."/>
            <person name="Shi C."/>
            <person name="Shi C.C."/>
            <person name="Li W."/>
            <person name="Zhang Q.J."/>
            <person name="Zhang Y."/>
            <person name="Li K."/>
            <person name="Lu H.F."/>
            <person name="Shi C."/>
            <person name="Zhu S.T."/>
            <person name="Xiao Z.Y."/>
            <person name="Nan H."/>
            <person name="Yue Y."/>
            <person name="Zhu X.G."/>
            <person name="Wu Y."/>
            <person name="Hong X.N."/>
            <person name="Fan G.Y."/>
            <person name="Tong Y."/>
            <person name="Zhang D."/>
            <person name="Mao C.L."/>
            <person name="Liu Y.L."/>
            <person name="Hao S.J."/>
            <person name="Liu W.Q."/>
            <person name="Lv M.Q."/>
            <person name="Zhang H.B."/>
            <person name="Liu Y."/>
            <person name="Hu-Tang G.R."/>
            <person name="Wang J.P."/>
            <person name="Wang J.H."/>
            <person name="Sun Y.H."/>
            <person name="Ni S.B."/>
            <person name="Chen W.B."/>
            <person name="Zhang X.C."/>
            <person name="Jiao Y.N."/>
            <person name="Eichler E.E."/>
            <person name="Li G.H."/>
            <person name="Liu X."/>
            <person name="Gao L.Z."/>
        </authorList>
    </citation>
    <scope>NUCLEOTIDE SEQUENCE [LARGE SCALE GENOMIC DNA]</scope>
    <source>
        <strain evidence="4">cv. GT1</strain>
        <tissue evidence="3">Leaf</tissue>
    </source>
</reference>
<keyword evidence="4" id="KW-1185">Reference proteome</keyword>
<proteinExistence type="inferred from homology"/>
<evidence type="ECO:0000313" key="3">
    <source>
        <dbReference type="EMBL" id="KAF2323111.1"/>
    </source>
</evidence>
<dbReference type="AlphaFoldDB" id="A0A6A6NAB3"/>
<name>A0A6A6NAB3_HEVBR</name>
<dbReference type="InterPro" id="IPR032867">
    <property type="entry name" value="DYW_dom"/>
</dbReference>
<dbReference type="Proteomes" id="UP000467840">
    <property type="component" value="Chromosome 11"/>
</dbReference>
<evidence type="ECO:0000259" key="2">
    <source>
        <dbReference type="Pfam" id="PF14432"/>
    </source>
</evidence>
<dbReference type="EMBL" id="JAAGAX010000002">
    <property type="protein sequence ID" value="KAF2323111.1"/>
    <property type="molecule type" value="Genomic_DNA"/>
</dbReference>
<organism evidence="3 4">
    <name type="scientific">Hevea brasiliensis</name>
    <name type="common">Para rubber tree</name>
    <name type="synonym">Siphonia brasiliensis</name>
    <dbReference type="NCBI Taxonomy" id="3981"/>
    <lineage>
        <taxon>Eukaryota</taxon>
        <taxon>Viridiplantae</taxon>
        <taxon>Streptophyta</taxon>
        <taxon>Embryophyta</taxon>
        <taxon>Tracheophyta</taxon>
        <taxon>Spermatophyta</taxon>
        <taxon>Magnoliopsida</taxon>
        <taxon>eudicotyledons</taxon>
        <taxon>Gunneridae</taxon>
        <taxon>Pentapetalae</taxon>
        <taxon>rosids</taxon>
        <taxon>fabids</taxon>
        <taxon>Malpighiales</taxon>
        <taxon>Euphorbiaceae</taxon>
        <taxon>Crotonoideae</taxon>
        <taxon>Micrandreae</taxon>
        <taxon>Hevea</taxon>
    </lineage>
</organism>
<comment type="caution">
    <text evidence="3">The sequence shown here is derived from an EMBL/GenBank/DDBJ whole genome shotgun (WGS) entry which is preliminary data.</text>
</comment>
<dbReference type="GO" id="GO:0008270">
    <property type="term" value="F:zinc ion binding"/>
    <property type="evidence" value="ECO:0007669"/>
    <property type="project" value="InterPro"/>
</dbReference>
<accession>A0A6A6NAB3</accession>
<gene>
    <name evidence="3" type="ORF">GH714_033501</name>
</gene>
<feature type="domain" description="DYW" evidence="2">
    <location>
        <begin position="54"/>
        <end position="108"/>
    </location>
</feature>
<dbReference type="Pfam" id="PF14432">
    <property type="entry name" value="DYW_deaminase"/>
    <property type="match status" value="1"/>
</dbReference>
<sequence length="214" mass="24357">MKHSVVKKEPGISWIQVKNRLHCFLVGDKKHNEINEIHLALKDFYGCYRAAGYPDTNVVFQDVEEEQKENELLYHSEKLATVYGILRTPTGAPIQIMKNLRIVLTCGVKNSDLSYTKAAQLNDDSFQGSMSELRCDLPGLLIFTMEIIEVFSPLNLWLSKSAKLVDSAVHEWSMLTSESASKQIDFTANSMCYLSRIDCLQLYRTFHNLLSTSQ</sequence>
<evidence type="ECO:0000256" key="1">
    <source>
        <dbReference type="ARBA" id="ARBA00006643"/>
    </source>
</evidence>
<evidence type="ECO:0000313" key="4">
    <source>
        <dbReference type="Proteomes" id="UP000467840"/>
    </source>
</evidence>